<gene>
    <name evidence="1" type="ORF">O6P43_023221</name>
</gene>
<dbReference type="Proteomes" id="UP001163823">
    <property type="component" value="Chromosome 9"/>
</dbReference>
<accession>A0AAD7LGV2</accession>
<evidence type="ECO:0000313" key="1">
    <source>
        <dbReference type="EMBL" id="KAJ7956845.1"/>
    </source>
</evidence>
<comment type="caution">
    <text evidence="1">The sequence shown here is derived from an EMBL/GenBank/DDBJ whole genome shotgun (WGS) entry which is preliminary data.</text>
</comment>
<dbReference type="EMBL" id="JARAOO010000009">
    <property type="protein sequence ID" value="KAJ7956845.1"/>
    <property type="molecule type" value="Genomic_DNA"/>
</dbReference>
<organism evidence="1 2">
    <name type="scientific">Quillaja saponaria</name>
    <name type="common">Soap bark tree</name>
    <dbReference type="NCBI Taxonomy" id="32244"/>
    <lineage>
        <taxon>Eukaryota</taxon>
        <taxon>Viridiplantae</taxon>
        <taxon>Streptophyta</taxon>
        <taxon>Embryophyta</taxon>
        <taxon>Tracheophyta</taxon>
        <taxon>Spermatophyta</taxon>
        <taxon>Magnoliopsida</taxon>
        <taxon>eudicotyledons</taxon>
        <taxon>Gunneridae</taxon>
        <taxon>Pentapetalae</taxon>
        <taxon>rosids</taxon>
        <taxon>fabids</taxon>
        <taxon>Fabales</taxon>
        <taxon>Quillajaceae</taxon>
        <taxon>Quillaja</taxon>
    </lineage>
</organism>
<protein>
    <submittedName>
        <fullName evidence="1">Retrovirus-related Pol polyprotein from transposon TNT 1-94</fullName>
    </submittedName>
</protein>
<reference evidence="1" key="1">
    <citation type="journal article" date="2023" name="Science">
        <title>Elucidation of the pathway for biosynthesis of saponin adjuvants from the soapbark tree.</title>
        <authorList>
            <person name="Reed J."/>
            <person name="Orme A."/>
            <person name="El-Demerdash A."/>
            <person name="Owen C."/>
            <person name="Martin L.B.B."/>
            <person name="Misra R.C."/>
            <person name="Kikuchi S."/>
            <person name="Rejzek M."/>
            <person name="Martin A.C."/>
            <person name="Harkess A."/>
            <person name="Leebens-Mack J."/>
            <person name="Louveau T."/>
            <person name="Stephenson M.J."/>
            <person name="Osbourn A."/>
        </authorList>
    </citation>
    <scope>NUCLEOTIDE SEQUENCE</scope>
    <source>
        <strain evidence="1">S10</strain>
    </source>
</reference>
<proteinExistence type="predicted"/>
<dbReference type="AlphaFoldDB" id="A0AAD7LGV2"/>
<sequence length="148" mass="16786">MTAKEKGGNASDPTTGKCYTSRNVVFDESSSWWSSENEILPDSNDFEAELQTAQFQSTSNETRDVGDDGDVEQVVAQNSWQTGVYQQPSEEGDCEEEVLQTKENLSIRFQMKELRTTQAFSWSGGKSYSRRNNSPSAKIFQRFVEEVW</sequence>
<name>A0AAD7LGV2_QUISA</name>
<dbReference type="KEGG" id="qsa:O6P43_023221"/>
<evidence type="ECO:0000313" key="2">
    <source>
        <dbReference type="Proteomes" id="UP001163823"/>
    </source>
</evidence>
<keyword evidence="2" id="KW-1185">Reference proteome</keyword>